<feature type="region of interest" description="Disordered" evidence="6">
    <location>
        <begin position="274"/>
        <end position="341"/>
    </location>
</feature>
<keyword evidence="4" id="KW-0067">ATP-binding</keyword>
<dbReference type="GO" id="GO:0005524">
    <property type="term" value="F:ATP binding"/>
    <property type="evidence" value="ECO:0007669"/>
    <property type="project" value="UniProtKB-KW"/>
</dbReference>
<accession>A0A835T8H2</accession>
<proteinExistence type="inferred from homology"/>
<keyword evidence="7" id="KW-0732">Signal</keyword>
<feature type="compositionally biased region" description="Low complexity" evidence="6">
    <location>
        <begin position="282"/>
        <end position="299"/>
    </location>
</feature>
<dbReference type="Gene3D" id="3.30.420.40">
    <property type="match status" value="2"/>
</dbReference>
<dbReference type="PANTHER" id="PTHR11782">
    <property type="entry name" value="ADENOSINE/GUANOSINE DIPHOSPHATASE"/>
    <property type="match status" value="1"/>
</dbReference>
<dbReference type="Proteomes" id="UP000650467">
    <property type="component" value="Unassembled WGS sequence"/>
</dbReference>
<name>A0A835T8H2_CHLIN</name>
<feature type="compositionally biased region" description="Gly residues" evidence="6">
    <location>
        <begin position="713"/>
        <end position="723"/>
    </location>
</feature>
<comment type="caution">
    <text evidence="8">The sequence shown here is derived from an EMBL/GenBank/DDBJ whole genome shotgun (WGS) entry which is preliminary data.</text>
</comment>
<feature type="binding site" evidence="4">
    <location>
        <begin position="418"/>
        <end position="422"/>
    </location>
    <ligand>
        <name>ATP</name>
        <dbReference type="ChEBI" id="CHEBI:30616"/>
    </ligand>
</feature>
<dbReference type="Pfam" id="PF01150">
    <property type="entry name" value="GDA1_CD39"/>
    <property type="match status" value="2"/>
</dbReference>
<feature type="compositionally biased region" description="Low complexity" evidence="6">
    <location>
        <begin position="695"/>
        <end position="712"/>
    </location>
</feature>
<feature type="compositionally biased region" description="Low complexity" evidence="6">
    <location>
        <begin position="837"/>
        <end position="854"/>
    </location>
</feature>
<dbReference type="AlphaFoldDB" id="A0A835T8H2"/>
<reference evidence="8" key="1">
    <citation type="journal article" date="2020" name="bioRxiv">
        <title>Comparative genomics of Chlamydomonas.</title>
        <authorList>
            <person name="Craig R.J."/>
            <person name="Hasan A.R."/>
            <person name="Ness R.W."/>
            <person name="Keightley P.D."/>
        </authorList>
    </citation>
    <scope>NUCLEOTIDE SEQUENCE</scope>
    <source>
        <strain evidence="8">SAG 7.73</strain>
    </source>
</reference>
<organism evidence="8 9">
    <name type="scientific">Chlamydomonas incerta</name>
    <dbReference type="NCBI Taxonomy" id="51695"/>
    <lineage>
        <taxon>Eukaryota</taxon>
        <taxon>Viridiplantae</taxon>
        <taxon>Chlorophyta</taxon>
        <taxon>core chlorophytes</taxon>
        <taxon>Chlorophyceae</taxon>
        <taxon>CS clade</taxon>
        <taxon>Chlamydomonadales</taxon>
        <taxon>Chlamydomonadaceae</taxon>
        <taxon>Chlamydomonas</taxon>
    </lineage>
</organism>
<feature type="region of interest" description="Disordered" evidence="6">
    <location>
        <begin position="837"/>
        <end position="861"/>
    </location>
</feature>
<dbReference type="GO" id="GO:0009134">
    <property type="term" value="P:nucleoside diphosphate catabolic process"/>
    <property type="evidence" value="ECO:0007669"/>
    <property type="project" value="TreeGrafter"/>
</dbReference>
<evidence type="ECO:0000256" key="4">
    <source>
        <dbReference type="PIRSR" id="PIRSR600407-2"/>
    </source>
</evidence>
<feature type="compositionally biased region" description="Basic and acidic residues" evidence="6">
    <location>
        <begin position="109"/>
        <end position="128"/>
    </location>
</feature>
<dbReference type="OrthoDB" id="6372431at2759"/>
<keyword evidence="9" id="KW-1185">Reference proteome</keyword>
<dbReference type="PANTHER" id="PTHR11782:SF83">
    <property type="entry name" value="GUANOSINE-DIPHOSPHATASE"/>
    <property type="match status" value="1"/>
</dbReference>
<evidence type="ECO:0000256" key="7">
    <source>
        <dbReference type="SAM" id="SignalP"/>
    </source>
</evidence>
<evidence type="ECO:0000313" key="9">
    <source>
        <dbReference type="Proteomes" id="UP000650467"/>
    </source>
</evidence>
<evidence type="ECO:0000256" key="5">
    <source>
        <dbReference type="RuleBase" id="RU003833"/>
    </source>
</evidence>
<feature type="active site" description="Proton acceptor" evidence="3">
    <location>
        <position position="368"/>
    </location>
</feature>
<dbReference type="PROSITE" id="PS01238">
    <property type="entry name" value="GDA1_CD39_NTPASE"/>
    <property type="match status" value="1"/>
</dbReference>
<dbReference type="Gene3D" id="3.30.420.150">
    <property type="entry name" value="Exopolyphosphatase. Domain 2"/>
    <property type="match status" value="1"/>
</dbReference>
<feature type="chain" id="PRO_5032490138" description="Apyrase" evidence="7">
    <location>
        <begin position="22"/>
        <end position="968"/>
    </location>
</feature>
<feature type="signal peptide" evidence="7">
    <location>
        <begin position="1"/>
        <end position="21"/>
    </location>
</feature>
<evidence type="ECO:0008006" key="10">
    <source>
        <dbReference type="Google" id="ProtNLM"/>
    </source>
</evidence>
<evidence type="ECO:0000256" key="2">
    <source>
        <dbReference type="ARBA" id="ARBA00022801"/>
    </source>
</evidence>
<dbReference type="GO" id="GO:0017110">
    <property type="term" value="F:nucleoside diphosphate phosphatase activity"/>
    <property type="evidence" value="ECO:0007669"/>
    <property type="project" value="TreeGrafter"/>
</dbReference>
<evidence type="ECO:0000256" key="1">
    <source>
        <dbReference type="ARBA" id="ARBA00009283"/>
    </source>
</evidence>
<evidence type="ECO:0000313" key="8">
    <source>
        <dbReference type="EMBL" id="KAG2440754.1"/>
    </source>
</evidence>
<evidence type="ECO:0000256" key="6">
    <source>
        <dbReference type="SAM" id="MobiDB-lite"/>
    </source>
</evidence>
<dbReference type="EMBL" id="JAEHOC010000006">
    <property type="protein sequence ID" value="KAG2440754.1"/>
    <property type="molecule type" value="Genomic_DNA"/>
</dbReference>
<comment type="similarity">
    <text evidence="1 5">Belongs to the GDA1/CD39 NTPase family.</text>
</comment>
<protein>
    <recommendedName>
        <fullName evidence="10">Apyrase</fullName>
    </recommendedName>
</protein>
<keyword evidence="2 5" id="KW-0378">Hydrolase</keyword>
<feature type="region of interest" description="Disordered" evidence="6">
    <location>
        <begin position="695"/>
        <end position="723"/>
    </location>
</feature>
<gene>
    <name evidence="8" type="ORF">HXX76_003611</name>
</gene>
<dbReference type="InterPro" id="IPR000407">
    <property type="entry name" value="GDA1_CD39_NTPase"/>
</dbReference>
<feature type="region of interest" description="Disordered" evidence="6">
    <location>
        <begin position="93"/>
        <end position="183"/>
    </location>
</feature>
<sequence>MAAVISTIVAIIVLVWGGARSGAQGGGTTAVRTPTPFYAVLIDAGSSGSRVHVYNYTVGIAPKPTAWCQLRSLSAAAAAATRRVLGRVTGLGASDADTEAAEGPPDAPPGKDRDLGSAHAAHRSEHTRSSSRGSAGADDRGRGSASYGSSSGRSAGVGAATGSLLGSSSGGGGDGPRGVPLLQRYPDVALPGRVHRIHPGLSSLAPAGEGAADYLAPLLDFARQQVPAELHAVTPIRLLATAGLRLLPAEQQQQVLAAAAQVLAGSGFLFVHPAQQQPQPLSGPQAGSQAGSQSAVAAPRRAMSDGVHGRLLRGSPEESRGGSGGSSASDATPGPGGSGRVPAEELRAEAAVAAGAAAWVRVLSGDQEGLYAWAGINFAAGRLQALAAQAAVSPRQRDAAAWLRSEAAATLAVFELGGASMQVTLMPWEPLPGGLGHQLALPGVTRPLYTHSFLGYGLHVAWFRGAMLVADGGEAAADPCLNPGYTSASSGVTGSGNFSGCVALAEQLLGVGDGQQPGGAGGGCRHKRCSIGSEYLPALLPPFNRSGSSSGRAVGGSSSADAGFLIMATEAFHYTISHLRLQPSASLEELAAAGAAFCARPWSEVEQELVQGRGVDEDHALKLCFGAAYIHTMLSKGFKLSAEEAAHLRFSNWVTRVDGTQVEVNWVLGALLAEVVPEQLRRLGQTAAGQALQGNQAAAGAADPQPGVATSSSGGGMQTGTGSAGSAMSARGLLAGGLVALVLVSGLLCCGVAAARGEDGVGGRGGAYRSRRGGGPAAAGTGLTAALASVVVKVVDAGGGGGAGGGWAGRLGSMWGGTVDAAAYAAADPASAVAAGPGAPAVAPVAPGSSSSGATAGGAGGPSPSALSLFTALGLGTREGSHGGSSGAAAAAAKAAQRRVASGLQASVLGAGGVAAWATGDVPQGGAAGGGAEAGEELGGGAVASGSTAGVTGSLEQRRGARAAVAML</sequence>
<evidence type="ECO:0000256" key="3">
    <source>
        <dbReference type="PIRSR" id="PIRSR600407-1"/>
    </source>
</evidence>
<feature type="compositionally biased region" description="Low complexity" evidence="6">
    <location>
        <begin position="143"/>
        <end position="167"/>
    </location>
</feature>
<keyword evidence="4" id="KW-0547">Nucleotide-binding</keyword>
<dbReference type="GO" id="GO:0016020">
    <property type="term" value="C:membrane"/>
    <property type="evidence" value="ECO:0007669"/>
    <property type="project" value="TreeGrafter"/>
</dbReference>